<dbReference type="EMBL" id="BEHT01000004">
    <property type="protein sequence ID" value="GBC97980.1"/>
    <property type="molecule type" value="Genomic_DNA"/>
</dbReference>
<keyword evidence="1" id="KW-1133">Transmembrane helix</keyword>
<gene>
    <name evidence="2" type="ORF">HRbin17_00475</name>
</gene>
<accession>A0A2H5X9X0</accession>
<dbReference type="AlphaFoldDB" id="A0A2H5X9X0"/>
<evidence type="ECO:0000313" key="2">
    <source>
        <dbReference type="EMBL" id="GBC97980.1"/>
    </source>
</evidence>
<evidence type="ECO:0000313" key="3">
    <source>
        <dbReference type="Proteomes" id="UP000236173"/>
    </source>
</evidence>
<name>A0A2H5X9X0_9BACT</name>
<dbReference type="Gene3D" id="2.60.120.430">
    <property type="entry name" value="Galactose-binding lectin"/>
    <property type="match status" value="1"/>
</dbReference>
<keyword evidence="1" id="KW-0472">Membrane</keyword>
<keyword evidence="1" id="KW-0812">Transmembrane</keyword>
<feature type="transmembrane region" description="Helical" evidence="1">
    <location>
        <begin position="232"/>
        <end position="250"/>
    </location>
</feature>
<reference evidence="3" key="1">
    <citation type="submission" date="2017-09" db="EMBL/GenBank/DDBJ databases">
        <title>Metaegenomics of thermophilic ammonia-oxidizing enrichment culture.</title>
        <authorList>
            <person name="Kato S."/>
            <person name="Suzuki K."/>
        </authorList>
    </citation>
    <scope>NUCLEOTIDE SEQUENCE [LARGE SCALE GENOMIC DNA]</scope>
</reference>
<organism evidence="2 3">
    <name type="scientific">Candidatus Fervidibacter japonicus</name>
    <dbReference type="NCBI Taxonomy" id="2035412"/>
    <lineage>
        <taxon>Bacteria</taxon>
        <taxon>Candidatus Fervidibacterota</taxon>
        <taxon>Candidatus Fervidibacter</taxon>
    </lineage>
</organism>
<protein>
    <submittedName>
        <fullName evidence="2">Uncharacterized protein</fullName>
    </submittedName>
</protein>
<proteinExistence type="predicted"/>
<dbReference type="Proteomes" id="UP000236173">
    <property type="component" value="Unassembled WGS sequence"/>
</dbReference>
<feature type="transmembrane region" description="Helical" evidence="1">
    <location>
        <begin position="299"/>
        <end position="321"/>
    </location>
</feature>
<feature type="transmembrane region" description="Helical" evidence="1">
    <location>
        <begin position="382"/>
        <end position="400"/>
    </location>
</feature>
<comment type="caution">
    <text evidence="2">The sequence shown here is derived from an EMBL/GenBank/DDBJ whole genome shotgun (WGS) entry which is preliminary data.</text>
</comment>
<feature type="transmembrane region" description="Helical" evidence="1">
    <location>
        <begin position="12"/>
        <end position="31"/>
    </location>
</feature>
<feature type="transmembrane region" description="Helical" evidence="1">
    <location>
        <begin position="341"/>
        <end position="362"/>
    </location>
</feature>
<feature type="transmembrane region" description="Helical" evidence="1">
    <location>
        <begin position="38"/>
        <end position="56"/>
    </location>
</feature>
<evidence type="ECO:0000256" key="1">
    <source>
        <dbReference type="SAM" id="Phobius"/>
    </source>
</evidence>
<sequence length="410" mass="46446">MLPVVPESAVNVIVYWLGVVCTLSIFTILYGENRLYRLFEHFFIGLAVGYGLFITIRDVLDPVWWRAMATESSGTVFAFDKSPQMTGVTLDTVEKREGEGAWRWSPRQTPRLRLTKIAGEWGAPNYLKLWLRLSQPVPDGHVTLRLHITNPDARKPATMTATIPTDFAGWREITLQLRRDFQVQGNPYRRFEKVGRHRVVGIVTAVDFIADEPLQRSGATVHLDALRHCIGYRWWWAGALIWGLMFYTVLSPRLGWMSRMALSVLMGLQAGYTFKAFVLELGPQIADSFRPLVPSAKLTMAAAINNAIFVLVLLCVMTYFFFSIEHRHPAIRAPATLGRWLLMLTFGIVFGNTVMGRFSLFIGRLDFLILQSQIPFTVPVRALIIALLAVAMFALAIWTVQREQRKQGGT</sequence>